<dbReference type="RefSeq" id="WP_099086599.1">
    <property type="nucleotide sequence ID" value="NZ_CP042276.1"/>
</dbReference>
<evidence type="ECO:0000313" key="1">
    <source>
        <dbReference type="EMBL" id="QDY97536.1"/>
    </source>
</evidence>
<keyword evidence="1" id="KW-0614">Plasmid</keyword>
<gene>
    <name evidence="1" type="ORF">CG010_025505</name>
</gene>
<reference evidence="1 2" key="1">
    <citation type="journal article" date="2017" name="Genome Announc.">
        <title>Draft Genome Sequence of Agrobacterium tumefaciens Biovar 1 Strain 186, Isolated from Walnut.</title>
        <authorList>
            <person name="Poret-Peterson A.T."/>
            <person name="Bhatnagar S."/>
            <person name="McClean A.E."/>
            <person name="Kluepfel D.A."/>
        </authorList>
    </citation>
    <scope>NUCLEOTIDE SEQUENCE [LARGE SCALE GENOMIC DNA]</scope>
    <source>
        <strain evidence="1 2">186</strain>
    </source>
</reference>
<proteinExistence type="predicted"/>
<sequence>MLEEKSVKTPSFTFYTYSVAGIPPEERWKPTGIAEIFFDSLEEARSAVIALREDVEADPEMEWATTVLEKMETVPLDRAAVLALLNDGPGGVVARCEIVETFGPMVARGSSSRV</sequence>
<organism evidence="1 2">
    <name type="scientific">Agrobacterium tumefaciens</name>
    <dbReference type="NCBI Taxonomy" id="358"/>
    <lineage>
        <taxon>Bacteria</taxon>
        <taxon>Pseudomonadati</taxon>
        <taxon>Pseudomonadota</taxon>
        <taxon>Alphaproteobacteria</taxon>
        <taxon>Hyphomicrobiales</taxon>
        <taxon>Rhizobiaceae</taxon>
        <taxon>Rhizobium/Agrobacterium group</taxon>
        <taxon>Agrobacterium</taxon>
        <taxon>Agrobacterium tumefaciens complex</taxon>
    </lineage>
</organism>
<dbReference type="AlphaFoldDB" id="A0AAP9EA98"/>
<geneLocation type="plasmid" evidence="2">
    <name>pat</name>
</geneLocation>
<accession>A0AAP9EA98</accession>
<evidence type="ECO:0000313" key="2">
    <source>
        <dbReference type="Proteomes" id="UP000222296"/>
    </source>
</evidence>
<dbReference type="EMBL" id="CP042276">
    <property type="protein sequence ID" value="QDY97536.1"/>
    <property type="molecule type" value="Genomic_DNA"/>
</dbReference>
<protein>
    <submittedName>
        <fullName evidence="1">Uncharacterized protein</fullName>
    </submittedName>
</protein>
<name>A0AAP9EA98_AGRTU</name>
<dbReference type="Proteomes" id="UP000222296">
    <property type="component" value="Plasmid pAt"/>
</dbReference>